<dbReference type="EMBL" id="CP020715">
    <property type="protein sequence ID" value="ARJ05394.1"/>
    <property type="molecule type" value="Genomic_DNA"/>
</dbReference>
<dbReference type="STRING" id="1619308.B5808_09305"/>
<organism evidence="1 2">
    <name type="scientific">Cnuibacter physcomitrellae</name>
    <dbReference type="NCBI Taxonomy" id="1619308"/>
    <lineage>
        <taxon>Bacteria</taxon>
        <taxon>Bacillati</taxon>
        <taxon>Actinomycetota</taxon>
        <taxon>Actinomycetes</taxon>
        <taxon>Micrococcales</taxon>
        <taxon>Microbacteriaceae</taxon>
        <taxon>Cnuibacter</taxon>
    </lineage>
</organism>
<reference evidence="1 2" key="1">
    <citation type="submission" date="2017-04" db="EMBL/GenBank/DDBJ databases">
        <authorList>
            <person name="Afonso C.L."/>
            <person name="Miller P.J."/>
            <person name="Scott M.A."/>
            <person name="Spackman E."/>
            <person name="Goraichik I."/>
            <person name="Dimitrov K.M."/>
            <person name="Suarez D.L."/>
            <person name="Swayne D.E."/>
        </authorList>
    </citation>
    <scope>NUCLEOTIDE SEQUENCE [LARGE SCALE GENOMIC DNA]</scope>
    <source>
        <strain evidence="2">XA(T)</strain>
    </source>
</reference>
<dbReference type="AlphaFoldDB" id="A0A1X9LJM7"/>
<dbReference type="Proteomes" id="UP000192775">
    <property type="component" value="Chromosome"/>
</dbReference>
<evidence type="ECO:0000313" key="1">
    <source>
        <dbReference type="EMBL" id="ARJ05394.1"/>
    </source>
</evidence>
<keyword evidence="2" id="KW-1185">Reference proteome</keyword>
<accession>A0A1X9LJM7</accession>
<sequence>MTLIDDSPASLPVADDELRGFLDDLIGVAVREQLWILYFDDDDVVIPVMTPIDDIPLGDPRRVLRPVSRFIGATATRVGAATVALVWEEPRGDESRPPSSADAAVCAALLDECGVRVRGQFRSTESGVSEVLRA</sequence>
<proteinExistence type="predicted"/>
<evidence type="ECO:0000313" key="2">
    <source>
        <dbReference type="Proteomes" id="UP000192775"/>
    </source>
</evidence>
<dbReference type="RefSeq" id="WP_085019532.1">
    <property type="nucleotide sequence ID" value="NZ_BMHD01000001.1"/>
</dbReference>
<dbReference type="KEGG" id="cphy:B5808_09305"/>
<protein>
    <submittedName>
        <fullName evidence="1">Uncharacterized protein</fullName>
    </submittedName>
</protein>
<name>A0A1X9LJM7_9MICO</name>
<gene>
    <name evidence="1" type="ORF">B5808_09305</name>
</gene>